<sequence>MTKQTQDFEAMLRNAMDAFPVKGDAFEAGFKRSAELNEKLTQIAVDAAGRSTELSSEWTKDTLARVTDLTRAKQDPADYAQSFADFGAKQAEATMERMTAFAEIAKATQMATIEALMEAGKSSTEAASKNATAAAKKTASTAKSAASNASAS</sequence>
<dbReference type="OrthoDB" id="7863861at2"/>
<feature type="region of interest" description="Disordered" evidence="1">
    <location>
        <begin position="120"/>
        <end position="152"/>
    </location>
</feature>
<feature type="compositionally biased region" description="Low complexity" evidence="1">
    <location>
        <begin position="121"/>
        <end position="152"/>
    </location>
</feature>
<reference evidence="2 3" key="1">
    <citation type="submission" date="2016-10" db="EMBL/GenBank/DDBJ databases">
        <authorList>
            <person name="Varghese N."/>
            <person name="Submissions S."/>
        </authorList>
    </citation>
    <scope>NUCLEOTIDE SEQUENCE [LARGE SCALE GENOMIC DNA]</scope>
    <source>
        <strain evidence="3">YIM D21,KCTC 23444,ACCC 10710</strain>
    </source>
</reference>
<keyword evidence="3" id="KW-1185">Reference proteome</keyword>
<protein>
    <submittedName>
        <fullName evidence="2">Phasin protein</fullName>
    </submittedName>
</protein>
<dbReference type="AlphaFoldDB" id="A0A1I2BH61"/>
<evidence type="ECO:0000313" key="3">
    <source>
        <dbReference type="Proteomes" id="UP000325289"/>
    </source>
</evidence>
<accession>A0A1I2BH61</accession>
<evidence type="ECO:0000256" key="1">
    <source>
        <dbReference type="SAM" id="MobiDB-lite"/>
    </source>
</evidence>
<dbReference type="RefSeq" id="WP_149757095.1">
    <property type="nucleotide sequence ID" value="NZ_FOMS01000011.1"/>
</dbReference>
<evidence type="ECO:0000313" key="2">
    <source>
        <dbReference type="EMBL" id="SFE55515.1"/>
    </source>
</evidence>
<gene>
    <name evidence="2" type="ORF">SAMN04515678_11147</name>
</gene>
<dbReference type="EMBL" id="FOMS01000011">
    <property type="protein sequence ID" value="SFE55515.1"/>
    <property type="molecule type" value="Genomic_DNA"/>
</dbReference>
<dbReference type="Proteomes" id="UP000325289">
    <property type="component" value="Unassembled WGS sequence"/>
</dbReference>
<organism evidence="2 3">
    <name type="scientific">Roseivivax sediminis</name>
    <dbReference type="NCBI Taxonomy" id="936889"/>
    <lineage>
        <taxon>Bacteria</taxon>
        <taxon>Pseudomonadati</taxon>
        <taxon>Pseudomonadota</taxon>
        <taxon>Alphaproteobacteria</taxon>
        <taxon>Rhodobacterales</taxon>
        <taxon>Roseobacteraceae</taxon>
        <taxon>Roseivivax</taxon>
    </lineage>
</organism>
<proteinExistence type="predicted"/>
<name>A0A1I2BH61_9RHOB</name>